<dbReference type="AlphaFoldDB" id="A0A974NQQ1"/>
<dbReference type="NCBIfam" id="TIGR03693">
    <property type="entry name" value="ocin_ThiF_like"/>
    <property type="match status" value="1"/>
</dbReference>
<sequence>MDLISSMRLKVKRDTFFLPEHTRGVYFRNNTSSFRMEGTTIAQWVETLLPMFNGEHTLGELTAGLPSTYKNMVMEIADVLYKNGFVRDMSQERPHQLKEEVLIKYGSQIQFLENMIDSGAYHFQKYRQTKVLAVGSGHLFVSLVSALLESGLPAFHTFITETVPTNKNRLKELVEHAGKTDTDVKVEEISLNVEGDFSWGELVRPFDAILYVSQEGDVGELGNLQAACKEEKKGFFPAIILKQTGMAGPIVTQDSVGSWDSARRQLHQSVLSAEPGFSAFSVTAGAMLANILSFEMFKELTGVTKSEEPNQFYLLDLETLEGKWHRCLPHPSVTGKAKVKRVEDSDERLGNRSIRTEEGNLFLFFSRLTSPQSGIFHSWEEGELKQLPLAQCRVQVVDPLSEGFAELLPDILCSDLTHKEARREAGLSGIERYSAEIIKQLKPTFVAEEFLGIGTGETFAECVYRGLQKWLNDEFTKHAYSQENTADSVVLDTVEDERCRYYLQALTTIAGNPKIARGKDVLGFPVIWVNTDDNWYGSIGVTLTFALRNALEQALIKFQNNASQMEGLVVVEENEPQKLMIPVCDLDSQFTGLQKAKKILAQNHKQLVIFELEWELFKTELAGVLGVTVREEEIG</sequence>
<dbReference type="KEGG" id="ppsr:I6J18_09200"/>
<evidence type="ECO:0000313" key="1">
    <source>
        <dbReference type="EMBL" id="QQT01988.1"/>
    </source>
</evidence>
<dbReference type="InterPro" id="IPR022368">
    <property type="entry name" value="Thiazole_bacteriocin_mat_put"/>
</dbReference>
<protein>
    <submittedName>
        <fullName evidence="1">Thiazole-containing bacteriocin maturation protein</fullName>
    </submittedName>
</protein>
<dbReference type="Proteomes" id="UP000595254">
    <property type="component" value="Chromosome"/>
</dbReference>
<gene>
    <name evidence="1" type="ORF">I6J18_09200</name>
</gene>
<dbReference type="Gene3D" id="3.40.50.720">
    <property type="entry name" value="NAD(P)-binding Rossmann-like Domain"/>
    <property type="match status" value="1"/>
</dbReference>
<name>A0A974NQQ1_PERPY</name>
<dbReference type="EMBL" id="CP068053">
    <property type="protein sequence ID" value="QQT01988.1"/>
    <property type="molecule type" value="Genomic_DNA"/>
</dbReference>
<accession>A0A974NQQ1</accession>
<proteinExistence type="predicted"/>
<organism evidence="1 2">
    <name type="scientific">Peribacillus psychrosaccharolyticus</name>
    <name type="common">Bacillus psychrosaccharolyticus</name>
    <dbReference type="NCBI Taxonomy" id="1407"/>
    <lineage>
        <taxon>Bacteria</taxon>
        <taxon>Bacillati</taxon>
        <taxon>Bacillota</taxon>
        <taxon>Bacilli</taxon>
        <taxon>Bacillales</taxon>
        <taxon>Bacillaceae</taxon>
        <taxon>Peribacillus</taxon>
    </lineage>
</organism>
<dbReference type="RefSeq" id="WP_201648121.1">
    <property type="nucleotide sequence ID" value="NZ_CP068053.1"/>
</dbReference>
<keyword evidence="2" id="KW-1185">Reference proteome</keyword>
<evidence type="ECO:0000313" key="2">
    <source>
        <dbReference type="Proteomes" id="UP000595254"/>
    </source>
</evidence>
<reference evidence="1 2" key="1">
    <citation type="submission" date="2021-01" db="EMBL/GenBank/DDBJ databases">
        <title>FDA dAtabase for Regulatory Grade micrObial Sequences (FDA-ARGOS): Supporting development and validation of Infectious Disease Dx tests.</title>
        <authorList>
            <person name="Nelson B."/>
            <person name="Plummer A."/>
            <person name="Tallon L."/>
            <person name="Sadzewicz L."/>
            <person name="Zhao X."/>
            <person name="Boylan J."/>
            <person name="Ott S."/>
            <person name="Bowen H."/>
            <person name="Vavikolanu K."/>
            <person name="Mehta A."/>
            <person name="Aluvathingal J."/>
            <person name="Nadendla S."/>
            <person name="Myers T."/>
            <person name="Yan Y."/>
            <person name="Sichtig H."/>
        </authorList>
    </citation>
    <scope>NUCLEOTIDE SEQUENCE [LARGE SCALE GENOMIC DNA]</scope>
    <source>
        <strain evidence="1 2">FDAARGOS_1161</strain>
    </source>
</reference>